<dbReference type="PANTHER" id="PTHR36846:SF1">
    <property type="entry name" value="PROTEIN VIAA"/>
    <property type="match status" value="1"/>
</dbReference>
<accession>A0AA36JQT3</accession>
<dbReference type="Gene3D" id="3.40.50.410">
    <property type="entry name" value="von Willebrand factor, type A domain"/>
    <property type="match status" value="1"/>
</dbReference>
<dbReference type="InterPro" id="IPR002035">
    <property type="entry name" value="VWF_A"/>
</dbReference>
<evidence type="ECO:0000313" key="3">
    <source>
        <dbReference type="EMBL" id="CAJ1410702.1"/>
    </source>
</evidence>
<protein>
    <recommendedName>
        <fullName evidence="2">VWFA domain-containing protein</fullName>
    </recommendedName>
</protein>
<proteinExistence type="predicted"/>
<feature type="domain" description="VWFA" evidence="2">
    <location>
        <begin position="404"/>
        <end position="568"/>
    </location>
</feature>
<dbReference type="InterPro" id="IPR036465">
    <property type="entry name" value="vWFA_dom_sf"/>
</dbReference>
<organism evidence="3 4">
    <name type="scientific">Effrenium voratum</name>
    <dbReference type="NCBI Taxonomy" id="2562239"/>
    <lineage>
        <taxon>Eukaryota</taxon>
        <taxon>Sar</taxon>
        <taxon>Alveolata</taxon>
        <taxon>Dinophyceae</taxon>
        <taxon>Suessiales</taxon>
        <taxon>Symbiodiniaceae</taxon>
        <taxon>Effrenium</taxon>
    </lineage>
</organism>
<feature type="compositionally biased region" description="Acidic residues" evidence="1">
    <location>
        <begin position="185"/>
        <end position="200"/>
    </location>
</feature>
<evidence type="ECO:0000259" key="2">
    <source>
        <dbReference type="SMART" id="SM00327"/>
    </source>
</evidence>
<dbReference type="Proteomes" id="UP001178507">
    <property type="component" value="Unassembled WGS sequence"/>
</dbReference>
<sequence>MDNFVAPTTFIFARHSSLANRYIVPDYKLEAKGKRPFIQQHTSCSYAALAAAGCLRHKSRTKARAQSEEALGSQETDLSEVLQQTDVPRSLWPLLINAAEAEEKGVSSLARAARGVASWKETLSKGRTWKDEEGANWPVDNTLRSGWQQLLLDKGLPPLVRKYQKLADPLLASLLEIVEEFYSQEQEEQNDEEQDGDEGSEGQAQSNGEGQQTEGVESEDDRKARVEKLLEQLAEKWGAAAGAMKAAEAAFGSGAGPAMVEGFSQDGSQWHETLRGQMGELQALAKVLRRSPELRELVRNLGRRSAVRGPLQKLPEEVLKEGGQAGVIRSPAAPAEANGVCLSGTWDTMLPSEAQLLAAKLPMLRNLHHARRIEQSLLCYDRSAWLEDESKMSGRFEMRPVGKAGPLIVCLDTSGSMSGQREVLSKALVVECVRQAHRQRRPCYLYAFSGMGDLQEMELDMNEAGMRNVLDFLRRSFAGGTYLEDALAETARRLEQEAWRNADLLIVTDGELDLYTDASSIKKAQAEYGTKVVGLILADRGGDAMERLCDELYVTGSGSRGDVIAFPKLKLVSVEK</sequence>
<dbReference type="EMBL" id="CAUJNA010003835">
    <property type="protein sequence ID" value="CAJ1410702.1"/>
    <property type="molecule type" value="Genomic_DNA"/>
</dbReference>
<keyword evidence="4" id="KW-1185">Reference proteome</keyword>
<feature type="region of interest" description="Disordered" evidence="1">
    <location>
        <begin position="184"/>
        <end position="223"/>
    </location>
</feature>
<evidence type="ECO:0000256" key="1">
    <source>
        <dbReference type="SAM" id="MobiDB-lite"/>
    </source>
</evidence>
<evidence type="ECO:0000313" key="4">
    <source>
        <dbReference type="Proteomes" id="UP001178507"/>
    </source>
</evidence>
<name>A0AA36JQT3_9DINO</name>
<dbReference type="SUPFAM" id="SSF53300">
    <property type="entry name" value="vWA-like"/>
    <property type="match status" value="1"/>
</dbReference>
<dbReference type="SMART" id="SM00327">
    <property type="entry name" value="VWA"/>
    <property type="match status" value="1"/>
</dbReference>
<feature type="compositionally biased region" description="Polar residues" evidence="1">
    <location>
        <begin position="206"/>
        <end position="215"/>
    </location>
</feature>
<dbReference type="AlphaFoldDB" id="A0AA36JQT3"/>
<gene>
    <name evidence="3" type="ORF">EVOR1521_LOCUS31479</name>
</gene>
<comment type="caution">
    <text evidence="3">The sequence shown here is derived from an EMBL/GenBank/DDBJ whole genome shotgun (WGS) entry which is preliminary data.</text>
</comment>
<dbReference type="Pfam" id="PF13519">
    <property type="entry name" value="VWA_2"/>
    <property type="match status" value="1"/>
</dbReference>
<dbReference type="PANTHER" id="PTHR36846">
    <property type="entry name" value="PROTEIN VIAA"/>
    <property type="match status" value="1"/>
</dbReference>
<reference evidence="3" key="1">
    <citation type="submission" date="2023-08" db="EMBL/GenBank/DDBJ databases">
        <authorList>
            <person name="Chen Y."/>
            <person name="Shah S."/>
            <person name="Dougan E. K."/>
            <person name="Thang M."/>
            <person name="Chan C."/>
        </authorList>
    </citation>
    <scope>NUCLEOTIDE SEQUENCE</scope>
</reference>
<dbReference type="GO" id="GO:0005829">
    <property type="term" value="C:cytosol"/>
    <property type="evidence" value="ECO:0007669"/>
    <property type="project" value="TreeGrafter"/>
</dbReference>